<evidence type="ECO:0000313" key="15">
    <source>
        <dbReference type="EMBL" id="CAL1162478.1"/>
    </source>
</evidence>
<dbReference type="Pfam" id="PF11527">
    <property type="entry name" value="ARL2_Bind_BART"/>
    <property type="match status" value="1"/>
</dbReference>
<accession>A0A9P1GDL7</accession>
<keyword evidence="7" id="KW-0963">Cytoplasm</keyword>
<evidence type="ECO:0000256" key="7">
    <source>
        <dbReference type="ARBA" id="ARBA00022490"/>
    </source>
</evidence>
<evidence type="ECO:0000256" key="1">
    <source>
        <dbReference type="ARBA" id="ARBA00004120"/>
    </source>
</evidence>
<evidence type="ECO:0000256" key="3">
    <source>
        <dbReference type="ARBA" id="ARBA00004300"/>
    </source>
</evidence>
<organism evidence="14">
    <name type="scientific">Cladocopium goreaui</name>
    <dbReference type="NCBI Taxonomy" id="2562237"/>
    <lineage>
        <taxon>Eukaryota</taxon>
        <taxon>Sar</taxon>
        <taxon>Alveolata</taxon>
        <taxon>Dinophyceae</taxon>
        <taxon>Suessiales</taxon>
        <taxon>Symbiodiniaceae</taxon>
        <taxon>Cladocopium</taxon>
    </lineage>
</organism>
<dbReference type="EMBL" id="CAMXCT030004446">
    <property type="protein sequence ID" value="CAL4796415.1"/>
    <property type="molecule type" value="Genomic_DNA"/>
</dbReference>
<keyword evidence="11" id="KW-0539">Nucleus</keyword>
<dbReference type="EMBL" id="CAMXCT020004446">
    <property type="protein sequence ID" value="CAL1162478.1"/>
    <property type="molecule type" value="Genomic_DNA"/>
</dbReference>
<dbReference type="InterPro" id="IPR042541">
    <property type="entry name" value="BART_sf"/>
</dbReference>
<evidence type="ECO:0000256" key="5">
    <source>
        <dbReference type="ARBA" id="ARBA00009880"/>
    </source>
</evidence>
<dbReference type="Proteomes" id="UP001152797">
    <property type="component" value="Unassembled WGS sequence"/>
</dbReference>
<dbReference type="InterPro" id="IPR023379">
    <property type="entry name" value="BART_dom"/>
</dbReference>
<evidence type="ECO:0000256" key="2">
    <source>
        <dbReference type="ARBA" id="ARBA00004123"/>
    </source>
</evidence>
<keyword evidence="16" id="KW-1185">Reference proteome</keyword>
<dbReference type="AlphaFoldDB" id="A0A9P1GDL7"/>
<comment type="caution">
    <text evidence="14">The sequence shown here is derived from an EMBL/GenBank/DDBJ whole genome shotgun (WGS) entry which is preliminary data.</text>
</comment>
<reference evidence="14" key="1">
    <citation type="submission" date="2022-10" db="EMBL/GenBank/DDBJ databases">
        <authorList>
            <person name="Chen Y."/>
            <person name="Dougan E. K."/>
            <person name="Chan C."/>
            <person name="Rhodes N."/>
            <person name="Thang M."/>
        </authorList>
    </citation>
    <scope>NUCLEOTIDE SEQUENCE</scope>
</reference>
<evidence type="ECO:0000313" key="14">
    <source>
        <dbReference type="EMBL" id="CAI4009103.1"/>
    </source>
</evidence>
<evidence type="ECO:0000256" key="10">
    <source>
        <dbReference type="ARBA" id="ARBA00023212"/>
    </source>
</evidence>
<evidence type="ECO:0000256" key="9">
    <source>
        <dbReference type="ARBA" id="ARBA00023128"/>
    </source>
</evidence>
<proteinExistence type="inferred from homology"/>
<name>A0A9P1GDL7_9DINO</name>
<keyword evidence="12" id="KW-0966">Cell projection</keyword>
<evidence type="ECO:0000256" key="6">
    <source>
        <dbReference type="ARBA" id="ARBA00014849"/>
    </source>
</evidence>
<dbReference type="InterPro" id="IPR038849">
    <property type="entry name" value="ARL2BP"/>
</dbReference>
<comment type="similarity">
    <text evidence="5">Belongs to the ARL2BP family.</text>
</comment>
<evidence type="ECO:0000256" key="4">
    <source>
        <dbReference type="ARBA" id="ARBA00004569"/>
    </source>
</evidence>
<dbReference type="EMBL" id="CAMXCT010004446">
    <property type="protein sequence ID" value="CAI4009103.1"/>
    <property type="molecule type" value="Genomic_DNA"/>
</dbReference>
<dbReference type="PANTHER" id="PTHR15487">
    <property type="entry name" value="ADP-RIBOSYLATION FACTOR-LIKE PROTEIN 2-BINDING PROTEIN"/>
    <property type="match status" value="1"/>
</dbReference>
<reference evidence="15" key="2">
    <citation type="submission" date="2024-04" db="EMBL/GenBank/DDBJ databases">
        <authorList>
            <person name="Chen Y."/>
            <person name="Shah S."/>
            <person name="Dougan E. K."/>
            <person name="Thang M."/>
            <person name="Chan C."/>
        </authorList>
    </citation>
    <scope>NUCLEOTIDE SEQUENCE [LARGE SCALE GENOMIC DNA]</scope>
</reference>
<keyword evidence="9" id="KW-0496">Mitochondrion</keyword>
<dbReference type="GO" id="GO:0005813">
    <property type="term" value="C:centrosome"/>
    <property type="evidence" value="ECO:0007669"/>
    <property type="project" value="UniProtKB-SubCell"/>
</dbReference>
<evidence type="ECO:0000259" key="13">
    <source>
        <dbReference type="Pfam" id="PF11527"/>
    </source>
</evidence>
<evidence type="ECO:0000256" key="8">
    <source>
        <dbReference type="ARBA" id="ARBA00023069"/>
    </source>
</evidence>
<sequence length="127" mass="15130">MAYDMNYCFQVMMHCINDPVFIETLRRFEREHCREFEDQEENKLYYTTIHNQYMQLIEMWIEGRMAQVIPGFSMDTFLPELNDFIQSGAAERGDAKKVIELLNSWADFLSFKEMMLNSSKVIFAAIE</sequence>
<evidence type="ECO:0000313" key="16">
    <source>
        <dbReference type="Proteomes" id="UP001152797"/>
    </source>
</evidence>
<evidence type="ECO:0000256" key="11">
    <source>
        <dbReference type="ARBA" id="ARBA00023242"/>
    </source>
</evidence>
<dbReference type="OrthoDB" id="302784at2759"/>
<dbReference type="GO" id="GO:0005634">
    <property type="term" value="C:nucleus"/>
    <property type="evidence" value="ECO:0007669"/>
    <property type="project" value="UniProtKB-SubCell"/>
</dbReference>
<comment type="subcellular location">
    <subcellularLocation>
        <location evidence="1">Cytoplasm</location>
        <location evidence="1">Cytoskeleton</location>
        <location evidence="1">Cilium basal body</location>
    </subcellularLocation>
    <subcellularLocation>
        <location evidence="3">Cytoplasm</location>
        <location evidence="3">Cytoskeleton</location>
        <location evidence="3">Microtubule organizing center</location>
        <location evidence="3">Centrosome</location>
    </subcellularLocation>
    <subcellularLocation>
        <location evidence="4">Mitochondrion intermembrane space</location>
    </subcellularLocation>
    <subcellularLocation>
        <location evidence="2">Nucleus</location>
    </subcellularLocation>
</comment>
<dbReference type="GO" id="GO:0005758">
    <property type="term" value="C:mitochondrial intermembrane space"/>
    <property type="evidence" value="ECO:0007669"/>
    <property type="project" value="UniProtKB-SubCell"/>
</dbReference>
<feature type="domain" description="BART" evidence="13">
    <location>
        <begin position="9"/>
        <end position="119"/>
    </location>
</feature>
<dbReference type="Gene3D" id="1.20.1520.10">
    <property type="entry name" value="ADP-ribosylation factor-like 2-binding protein, domain"/>
    <property type="match status" value="1"/>
</dbReference>
<keyword evidence="10" id="KW-0206">Cytoskeleton</keyword>
<evidence type="ECO:0000256" key="12">
    <source>
        <dbReference type="ARBA" id="ARBA00023273"/>
    </source>
</evidence>
<dbReference type="PANTHER" id="PTHR15487:SF4">
    <property type="entry name" value="ADP-RIBOSYLATION FACTOR-LIKE PROTEIN 2-BINDING PROTEIN"/>
    <property type="match status" value="1"/>
</dbReference>
<protein>
    <recommendedName>
        <fullName evidence="6">ADP-ribosylation factor-like protein 2-binding protein</fullName>
    </recommendedName>
</protein>
<keyword evidence="8" id="KW-0969">Cilium</keyword>
<gene>
    <name evidence="14" type="ORF">C1SCF055_LOCUS34478</name>
</gene>
<dbReference type="GO" id="GO:0051457">
    <property type="term" value="P:maintenance of protein location in nucleus"/>
    <property type="evidence" value="ECO:0007669"/>
    <property type="project" value="TreeGrafter"/>
</dbReference>